<accession>A0AAN4VWQ8</accession>
<dbReference type="InterPro" id="IPR001902">
    <property type="entry name" value="SLC26A/SulP_fam"/>
</dbReference>
<dbReference type="Proteomes" id="UP001310022">
    <property type="component" value="Unassembled WGS sequence"/>
</dbReference>
<keyword evidence="4 5" id="KW-0472">Membrane</keyword>
<name>A0AAN4VWQ8_9BACT</name>
<feature type="transmembrane region" description="Helical" evidence="5">
    <location>
        <begin position="171"/>
        <end position="190"/>
    </location>
</feature>
<dbReference type="GO" id="GO:0016020">
    <property type="term" value="C:membrane"/>
    <property type="evidence" value="ECO:0007669"/>
    <property type="project" value="UniProtKB-SubCell"/>
</dbReference>
<dbReference type="AlphaFoldDB" id="A0AAN4VWQ8"/>
<reference evidence="7 8" key="1">
    <citation type="submission" date="2021-12" db="EMBL/GenBank/DDBJ databases">
        <title>Genome sequencing of bacteria with rrn-lacking chromosome and rrn-plasmid.</title>
        <authorList>
            <person name="Anda M."/>
            <person name="Iwasaki W."/>
        </authorList>
    </citation>
    <scope>NUCLEOTIDE SEQUENCE [LARGE SCALE GENOMIC DNA]</scope>
    <source>
        <strain evidence="7 8">NBRC 15940</strain>
    </source>
</reference>
<dbReference type="PANTHER" id="PTHR11814">
    <property type="entry name" value="SULFATE TRANSPORTER"/>
    <property type="match status" value="1"/>
</dbReference>
<sequence>MKPNPRQGMFAHLKSDFPASIIVFLVALPLCLGIALASGAPLFSGIIAGIVGGIVVASLSGSPLGVSGPAAGLAIIVLNSIQELGAFDAFLLAVVIAGLIQIILGYLKAGIIGYYFPSSVIKGMLSGIGIIIILKQIPHAMGYDKDAMGDFSYNQIDGHTTFSELFYMLEGINPAAMIVTVVSLIILILWEQPFMKKIPLTKIVQGPLVVVSMAIGLNLFFQNSGLLKFDADELVTIPVAASIESFIGQFTLPDFSQITNPDIYVIALTVAVVASLETLLCVEATDKLDPQKRVTPTNKELIAQGVGNTLSGLIGGLPVTQVIVRSSANIQSGGKTKLSAILHGFFILISIILIPKVLNLIPLSALAAILFVVGYKLAKPTVFKAMYKKGMPEFVPFMVTILGIIRIDMLVGIGLGLVVAIIWILYNNYKIPYHFDDADYRAGEPIRIHLAEEVSFLNKAPILRSLKHLPDDSTVIIDASKTKSIHPDVLEIIDDFEDNAKTRGITVALVGLTHSRGEDPVKLFSKTVSSQKVKVG</sequence>
<feature type="domain" description="SLC26A/SulP transporter" evidence="6">
    <location>
        <begin position="13"/>
        <end position="400"/>
    </location>
</feature>
<gene>
    <name evidence="7" type="ORF">PEDI_11860</name>
</gene>
<proteinExistence type="predicted"/>
<evidence type="ECO:0000256" key="1">
    <source>
        <dbReference type="ARBA" id="ARBA00004141"/>
    </source>
</evidence>
<keyword evidence="8" id="KW-1185">Reference proteome</keyword>
<evidence type="ECO:0000256" key="3">
    <source>
        <dbReference type="ARBA" id="ARBA00022989"/>
    </source>
</evidence>
<feature type="transmembrane region" description="Helical" evidence="5">
    <location>
        <begin position="399"/>
        <end position="426"/>
    </location>
</feature>
<evidence type="ECO:0000313" key="7">
    <source>
        <dbReference type="EMBL" id="GJM60634.1"/>
    </source>
</evidence>
<comment type="caution">
    <text evidence="7">The sequence shown here is derived from an EMBL/GenBank/DDBJ whole genome shotgun (WGS) entry which is preliminary data.</text>
</comment>
<protein>
    <submittedName>
        <fullName evidence="7">Membrane protein</fullName>
    </submittedName>
</protein>
<feature type="transmembrane region" description="Helical" evidence="5">
    <location>
        <begin position="202"/>
        <end position="221"/>
    </location>
</feature>
<dbReference type="RefSeq" id="WP_338236344.1">
    <property type="nucleotide sequence ID" value="NZ_BQKE01000001.1"/>
</dbReference>
<feature type="transmembrane region" description="Helical" evidence="5">
    <location>
        <begin position="90"/>
        <end position="116"/>
    </location>
</feature>
<keyword evidence="2 5" id="KW-0812">Transmembrane</keyword>
<dbReference type="GO" id="GO:0055085">
    <property type="term" value="P:transmembrane transport"/>
    <property type="evidence" value="ECO:0007669"/>
    <property type="project" value="InterPro"/>
</dbReference>
<dbReference type="Pfam" id="PF00916">
    <property type="entry name" value="Sulfate_transp"/>
    <property type="match status" value="1"/>
</dbReference>
<dbReference type="InterPro" id="IPR011547">
    <property type="entry name" value="SLC26A/SulP_dom"/>
</dbReference>
<comment type="subcellular location">
    <subcellularLocation>
        <location evidence="1">Membrane</location>
        <topology evidence="1">Multi-pass membrane protein</topology>
    </subcellularLocation>
</comment>
<evidence type="ECO:0000256" key="4">
    <source>
        <dbReference type="ARBA" id="ARBA00023136"/>
    </source>
</evidence>
<keyword evidence="3 5" id="KW-1133">Transmembrane helix</keyword>
<feature type="transmembrane region" description="Helical" evidence="5">
    <location>
        <begin position="338"/>
        <end position="354"/>
    </location>
</feature>
<organism evidence="7 8">
    <name type="scientific">Persicobacter diffluens</name>
    <dbReference type="NCBI Taxonomy" id="981"/>
    <lineage>
        <taxon>Bacteria</taxon>
        <taxon>Pseudomonadati</taxon>
        <taxon>Bacteroidota</taxon>
        <taxon>Cytophagia</taxon>
        <taxon>Cytophagales</taxon>
        <taxon>Persicobacteraceae</taxon>
        <taxon>Persicobacter</taxon>
    </lineage>
</organism>
<evidence type="ECO:0000256" key="5">
    <source>
        <dbReference type="SAM" id="Phobius"/>
    </source>
</evidence>
<evidence type="ECO:0000313" key="8">
    <source>
        <dbReference type="Proteomes" id="UP001310022"/>
    </source>
</evidence>
<feature type="transmembrane region" description="Helical" evidence="5">
    <location>
        <begin position="263"/>
        <end position="282"/>
    </location>
</feature>
<evidence type="ECO:0000259" key="6">
    <source>
        <dbReference type="Pfam" id="PF00916"/>
    </source>
</evidence>
<dbReference type="EMBL" id="BQKE01000001">
    <property type="protein sequence ID" value="GJM60634.1"/>
    <property type="molecule type" value="Genomic_DNA"/>
</dbReference>
<feature type="transmembrane region" description="Helical" evidence="5">
    <location>
        <begin position="47"/>
        <end position="78"/>
    </location>
</feature>
<evidence type="ECO:0000256" key="2">
    <source>
        <dbReference type="ARBA" id="ARBA00022692"/>
    </source>
</evidence>